<dbReference type="CDD" id="cd04462">
    <property type="entry name" value="S1_RNAPII_Rpb7"/>
    <property type="match status" value="1"/>
</dbReference>
<keyword evidence="3" id="KW-0240">DNA-directed RNA polymerase</keyword>
<organism evidence="7 8">
    <name type="scientific">Coccomyxa subellipsoidea</name>
    <dbReference type="NCBI Taxonomy" id="248742"/>
    <lineage>
        <taxon>Eukaryota</taxon>
        <taxon>Viridiplantae</taxon>
        <taxon>Chlorophyta</taxon>
        <taxon>core chlorophytes</taxon>
        <taxon>Trebouxiophyceae</taxon>
        <taxon>Trebouxiophyceae incertae sedis</taxon>
        <taxon>Coccomyxaceae</taxon>
        <taxon>Coccomyxa</taxon>
    </lineage>
</organism>
<feature type="domain" description="S1 motif" evidence="5">
    <location>
        <begin position="79"/>
        <end position="156"/>
    </location>
</feature>
<dbReference type="InterPro" id="IPR005576">
    <property type="entry name" value="Rpb7-like_N"/>
</dbReference>
<evidence type="ECO:0000313" key="8">
    <source>
        <dbReference type="Proteomes" id="UP001491310"/>
    </source>
</evidence>
<dbReference type="InterPro" id="IPR012340">
    <property type="entry name" value="NA-bd_OB-fold"/>
</dbReference>
<gene>
    <name evidence="7" type="ORF">WJX75_005635</name>
</gene>
<dbReference type="SUPFAM" id="SSF50249">
    <property type="entry name" value="Nucleic acid-binding proteins"/>
    <property type="match status" value="1"/>
</dbReference>
<keyword evidence="4" id="KW-0804">Transcription</keyword>
<dbReference type="CDD" id="cd04329">
    <property type="entry name" value="RNAP_II_Rpb7_N"/>
    <property type="match status" value="1"/>
</dbReference>
<reference evidence="7 8" key="1">
    <citation type="journal article" date="2024" name="Nat. Commun.">
        <title>Phylogenomics reveals the evolutionary origins of lichenization in chlorophyte algae.</title>
        <authorList>
            <person name="Puginier C."/>
            <person name="Libourel C."/>
            <person name="Otte J."/>
            <person name="Skaloud P."/>
            <person name="Haon M."/>
            <person name="Grisel S."/>
            <person name="Petersen M."/>
            <person name="Berrin J.G."/>
            <person name="Delaux P.M."/>
            <person name="Dal Grande F."/>
            <person name="Keller J."/>
        </authorList>
    </citation>
    <scope>NUCLEOTIDE SEQUENCE [LARGE SCALE GENOMIC DNA]</scope>
    <source>
        <strain evidence="7 8">SAG 216-7</strain>
    </source>
</reference>
<dbReference type="InterPro" id="IPR045113">
    <property type="entry name" value="Rpb7-like"/>
</dbReference>
<accession>A0ABR2YMY0</accession>
<dbReference type="EMBL" id="JALJOT010000008">
    <property type="protein sequence ID" value="KAK9908292.1"/>
    <property type="molecule type" value="Genomic_DNA"/>
</dbReference>
<evidence type="ECO:0000259" key="6">
    <source>
        <dbReference type="Pfam" id="PF03876"/>
    </source>
</evidence>
<feature type="domain" description="RNA polymerase Rpb7-like N-terminal" evidence="6">
    <location>
        <begin position="11"/>
        <end position="64"/>
    </location>
</feature>
<dbReference type="Gene3D" id="2.40.50.140">
    <property type="entry name" value="Nucleic acid-binding proteins"/>
    <property type="match status" value="1"/>
</dbReference>
<dbReference type="PANTHER" id="PTHR12709:SF4">
    <property type="entry name" value="DNA-DIRECTED RNA POLYMERASE II SUBUNIT RPB7"/>
    <property type="match status" value="1"/>
</dbReference>
<evidence type="ECO:0000256" key="1">
    <source>
        <dbReference type="ARBA" id="ARBA00004123"/>
    </source>
</evidence>
<dbReference type="SUPFAM" id="SSF88798">
    <property type="entry name" value="N-terminal, heterodimerisation domain of RBP7 (RpoE)"/>
    <property type="match status" value="1"/>
</dbReference>
<keyword evidence="8" id="KW-1185">Reference proteome</keyword>
<evidence type="ECO:0000256" key="3">
    <source>
        <dbReference type="ARBA" id="ARBA00022478"/>
    </source>
</evidence>
<proteinExistence type="inferred from homology"/>
<sequence>MLYLVELERELELQPRFFGPRLREVLEQKLISEVEGTCSGKYGFIICVTGMGQVGKGSIREGSGTALFKVQYSCVVLRPFKGEVLDCVVSSVNKVGFFADAGPLQLFVSNHLIPEDFEFNATGEPAFVSTDEAVRVQAGAEVRLRIVGTRMDASEIFCVGTIKEDYLGVISQAAGL</sequence>
<dbReference type="InterPro" id="IPR003029">
    <property type="entry name" value="S1_domain"/>
</dbReference>
<dbReference type="Proteomes" id="UP001491310">
    <property type="component" value="Unassembled WGS sequence"/>
</dbReference>
<dbReference type="InterPro" id="IPR036898">
    <property type="entry name" value="RNA_pol_Rpb7-like_N_sf"/>
</dbReference>
<name>A0ABR2YMY0_9CHLO</name>
<evidence type="ECO:0000256" key="2">
    <source>
        <dbReference type="ARBA" id="ARBA00009307"/>
    </source>
</evidence>
<dbReference type="Pfam" id="PF03876">
    <property type="entry name" value="SHS2_Rpb7-N"/>
    <property type="match status" value="1"/>
</dbReference>
<comment type="subcellular location">
    <subcellularLocation>
        <location evidence="1">Nucleus</location>
    </subcellularLocation>
</comment>
<dbReference type="Gene3D" id="3.30.1490.120">
    <property type="entry name" value="RNA polymerase Rpb7-like, N-terminal domain"/>
    <property type="match status" value="1"/>
</dbReference>
<evidence type="ECO:0000313" key="7">
    <source>
        <dbReference type="EMBL" id="KAK9908292.1"/>
    </source>
</evidence>
<evidence type="ECO:0000256" key="4">
    <source>
        <dbReference type="ARBA" id="ARBA00023163"/>
    </source>
</evidence>
<comment type="similarity">
    <text evidence="2">Belongs to the eukaryotic RPB7/RPC8 RNA polymerase subunit family.</text>
</comment>
<dbReference type="Pfam" id="PF00575">
    <property type="entry name" value="S1"/>
    <property type="match status" value="1"/>
</dbReference>
<comment type="caution">
    <text evidence="7">The sequence shown here is derived from an EMBL/GenBank/DDBJ whole genome shotgun (WGS) entry which is preliminary data.</text>
</comment>
<dbReference type="PANTHER" id="PTHR12709">
    <property type="entry name" value="DNA-DIRECTED RNA POLYMERASE II, III"/>
    <property type="match status" value="1"/>
</dbReference>
<evidence type="ECO:0008006" key="9">
    <source>
        <dbReference type="Google" id="ProtNLM"/>
    </source>
</evidence>
<evidence type="ECO:0000259" key="5">
    <source>
        <dbReference type="Pfam" id="PF00575"/>
    </source>
</evidence>
<protein>
    <recommendedName>
        <fullName evidence="9">DNA-directed RNA polymerase II subunit RPB7</fullName>
    </recommendedName>
</protein>